<reference evidence="1" key="1">
    <citation type="journal article" date="2014" name="Int. J. Syst. Evol. Microbiol.">
        <title>Complete genome sequence of Corynebacterium casei LMG S-19264T (=DSM 44701T), isolated from a smear-ripened cheese.</title>
        <authorList>
            <consortium name="US DOE Joint Genome Institute (JGI-PGF)"/>
            <person name="Walter F."/>
            <person name="Albersmeier A."/>
            <person name="Kalinowski J."/>
            <person name="Ruckert C."/>
        </authorList>
    </citation>
    <scope>NUCLEOTIDE SEQUENCE</scope>
    <source>
        <strain evidence="1">CGMCC 4.7306</strain>
    </source>
</reference>
<name>A0A917S334_9ACTN</name>
<dbReference type="RefSeq" id="WP_188894050.1">
    <property type="nucleotide sequence ID" value="NZ_BMMZ01000002.1"/>
</dbReference>
<proteinExistence type="predicted"/>
<reference evidence="1" key="2">
    <citation type="submission" date="2020-09" db="EMBL/GenBank/DDBJ databases">
        <authorList>
            <person name="Sun Q."/>
            <person name="Zhou Y."/>
        </authorList>
    </citation>
    <scope>NUCLEOTIDE SEQUENCE</scope>
    <source>
        <strain evidence="1">CGMCC 4.7306</strain>
    </source>
</reference>
<dbReference type="AlphaFoldDB" id="A0A917S334"/>
<dbReference type="EMBL" id="BMMZ01000002">
    <property type="protein sequence ID" value="GGL53347.1"/>
    <property type="molecule type" value="Genomic_DNA"/>
</dbReference>
<accession>A0A917S334</accession>
<dbReference type="Proteomes" id="UP000613840">
    <property type="component" value="Unassembled WGS sequence"/>
</dbReference>
<gene>
    <name evidence="1" type="ORF">GCM10011575_09700</name>
</gene>
<protein>
    <submittedName>
        <fullName evidence="1">Uncharacterized protein</fullName>
    </submittedName>
</protein>
<sequence>MADEAAEIKAARERLVSAGSARILGATQFHWGDGFSIDQIPNPAWRTIIGAGRIAWKAVGRPLLRLATQDTDFRNRTARGFVDFAGRRSMIDYGSYAVLQIGGQEWSGRSGRAVSGLSASAAGVGTPLWLVDLIKGTTGAEDLGTELIAGEQWRHFTLTASLADASAGSAVGLATPQRDQFDDLLRLVLDVWTDSHGLRQVRFVQSGRTDTVTFSESGVSLADLDWGRLPTFRSPGEGR</sequence>
<evidence type="ECO:0000313" key="1">
    <source>
        <dbReference type="EMBL" id="GGL53347.1"/>
    </source>
</evidence>
<keyword evidence="2" id="KW-1185">Reference proteome</keyword>
<evidence type="ECO:0000313" key="2">
    <source>
        <dbReference type="Proteomes" id="UP000613840"/>
    </source>
</evidence>
<dbReference type="Gene3D" id="2.50.20.20">
    <property type="match status" value="1"/>
</dbReference>
<comment type="caution">
    <text evidence="1">The sequence shown here is derived from an EMBL/GenBank/DDBJ whole genome shotgun (WGS) entry which is preliminary data.</text>
</comment>
<organism evidence="1 2">
    <name type="scientific">Microlunatus endophyticus</name>
    <dbReference type="NCBI Taxonomy" id="1716077"/>
    <lineage>
        <taxon>Bacteria</taxon>
        <taxon>Bacillati</taxon>
        <taxon>Actinomycetota</taxon>
        <taxon>Actinomycetes</taxon>
        <taxon>Propionibacteriales</taxon>
        <taxon>Propionibacteriaceae</taxon>
        <taxon>Microlunatus</taxon>
    </lineage>
</organism>